<dbReference type="InParanoid" id="A0A2P6MTN7"/>
<name>A0A2P6MTN7_9EUKA</name>
<organism evidence="2 3">
    <name type="scientific">Planoprotostelium fungivorum</name>
    <dbReference type="NCBI Taxonomy" id="1890364"/>
    <lineage>
        <taxon>Eukaryota</taxon>
        <taxon>Amoebozoa</taxon>
        <taxon>Evosea</taxon>
        <taxon>Variosea</taxon>
        <taxon>Cavosteliida</taxon>
        <taxon>Cavosteliaceae</taxon>
        <taxon>Planoprotostelium</taxon>
    </lineage>
</organism>
<evidence type="ECO:0000313" key="2">
    <source>
        <dbReference type="EMBL" id="PRP75070.1"/>
    </source>
</evidence>
<gene>
    <name evidence="2" type="ORF">PROFUN_03906</name>
</gene>
<dbReference type="AlphaFoldDB" id="A0A2P6MTN7"/>
<evidence type="ECO:0000256" key="1">
    <source>
        <dbReference type="SAM" id="MobiDB-lite"/>
    </source>
</evidence>
<keyword evidence="3" id="KW-1185">Reference proteome</keyword>
<comment type="caution">
    <text evidence="2">The sequence shown here is derived from an EMBL/GenBank/DDBJ whole genome shotgun (WGS) entry which is preliminary data.</text>
</comment>
<dbReference type="EMBL" id="MDYQ01000419">
    <property type="protein sequence ID" value="PRP75070.1"/>
    <property type="molecule type" value="Genomic_DNA"/>
</dbReference>
<dbReference type="Proteomes" id="UP000241769">
    <property type="component" value="Unassembled WGS sequence"/>
</dbReference>
<proteinExistence type="predicted"/>
<feature type="region of interest" description="Disordered" evidence="1">
    <location>
        <begin position="77"/>
        <end position="111"/>
    </location>
</feature>
<evidence type="ECO:0000313" key="3">
    <source>
        <dbReference type="Proteomes" id="UP000241769"/>
    </source>
</evidence>
<reference evidence="2 3" key="1">
    <citation type="journal article" date="2018" name="Genome Biol. Evol.">
        <title>Multiple Roots of Fruiting Body Formation in Amoebozoa.</title>
        <authorList>
            <person name="Hillmann F."/>
            <person name="Forbes G."/>
            <person name="Novohradska S."/>
            <person name="Ferling I."/>
            <person name="Riege K."/>
            <person name="Groth M."/>
            <person name="Westermann M."/>
            <person name="Marz M."/>
            <person name="Spaller T."/>
            <person name="Winckler T."/>
            <person name="Schaap P."/>
            <person name="Glockner G."/>
        </authorList>
    </citation>
    <scope>NUCLEOTIDE SEQUENCE [LARGE SCALE GENOMIC DNA]</scope>
    <source>
        <strain evidence="2 3">Jena</strain>
    </source>
</reference>
<accession>A0A2P6MTN7</accession>
<protein>
    <submittedName>
        <fullName evidence="2">Uncharacterized protein</fullName>
    </submittedName>
</protein>
<feature type="region of interest" description="Disordered" evidence="1">
    <location>
        <begin position="1"/>
        <end position="54"/>
    </location>
</feature>
<sequence length="111" mass="12520">MWQALQREPGQPEVLENNTRFLSGQAAHRTHSIWVRSNSKDEKSSDSKASAPATARGLMAAARLKVGHLTFQCRNTLGLPSLEEIEENEPEPVYEEQEREEGEETQEGQEE</sequence>
<feature type="compositionally biased region" description="Acidic residues" evidence="1">
    <location>
        <begin position="83"/>
        <end position="111"/>
    </location>
</feature>